<evidence type="ECO:0000313" key="2">
    <source>
        <dbReference type="Proteomes" id="UP001595724"/>
    </source>
</evidence>
<sequence>MEEASSSELWGIFKPSVVRELSRAEGGGETRSYLKRLLLQHGGPKSARVSDVYETAFAHLSRNQPAEYFYKNAVLQRNVLSRYGSKRSRVFFEFRAGTSKLDALIARDSMHAYEIKTERDHFRRLPTQISDYQQRFAHVWILSSEKQAARLEGQVSSAVGLAYMSSRRTFEIVREASRNTAGLRAAAILECLRRNEYLKVLEEFGFSGLGLPNTAVFREAMKFSSTLDPEQVHEATLERLKDRPNALSVSALAKLPLYIRAAAVAARCDDEDVQVLLKNLACKVYQKERA</sequence>
<accession>A0ABV7UTF2</accession>
<proteinExistence type="predicted"/>
<comment type="caution">
    <text evidence="1">The sequence shown here is derived from an EMBL/GenBank/DDBJ whole genome shotgun (WGS) entry which is preliminary data.</text>
</comment>
<dbReference type="EMBL" id="JBHRYF010000001">
    <property type="protein sequence ID" value="MFC3659269.1"/>
    <property type="molecule type" value="Genomic_DNA"/>
</dbReference>
<organism evidence="1 2">
    <name type="scientific">Luteimonas notoginsengisoli</name>
    <dbReference type="NCBI Taxonomy" id="1578200"/>
    <lineage>
        <taxon>Bacteria</taxon>
        <taxon>Pseudomonadati</taxon>
        <taxon>Pseudomonadota</taxon>
        <taxon>Gammaproteobacteria</taxon>
        <taxon>Lysobacterales</taxon>
        <taxon>Lysobacteraceae</taxon>
        <taxon>Luteimonas</taxon>
    </lineage>
</organism>
<gene>
    <name evidence="1" type="ORF">ACFOM9_04135</name>
</gene>
<dbReference type="NCBIfam" id="NF033832">
    <property type="entry name" value="sce7726_fam"/>
    <property type="match status" value="1"/>
</dbReference>
<dbReference type="InterPro" id="IPR047729">
    <property type="entry name" value="Sce7726-like"/>
</dbReference>
<evidence type="ECO:0000313" key="1">
    <source>
        <dbReference type="EMBL" id="MFC3659269.1"/>
    </source>
</evidence>
<dbReference type="RefSeq" id="WP_386706433.1">
    <property type="nucleotide sequence ID" value="NZ_JBHRYF010000001.1"/>
</dbReference>
<name>A0ABV7UTF2_9GAMM</name>
<dbReference type="Proteomes" id="UP001595724">
    <property type="component" value="Unassembled WGS sequence"/>
</dbReference>
<keyword evidence="2" id="KW-1185">Reference proteome</keyword>
<protein>
    <submittedName>
        <fullName evidence="1">Sce7726 family protein</fullName>
    </submittedName>
</protein>
<reference evidence="2" key="1">
    <citation type="journal article" date="2019" name="Int. J. Syst. Evol. Microbiol.">
        <title>The Global Catalogue of Microorganisms (GCM) 10K type strain sequencing project: providing services to taxonomists for standard genome sequencing and annotation.</title>
        <authorList>
            <consortium name="The Broad Institute Genomics Platform"/>
            <consortium name="The Broad Institute Genome Sequencing Center for Infectious Disease"/>
            <person name="Wu L."/>
            <person name="Ma J."/>
        </authorList>
    </citation>
    <scope>NUCLEOTIDE SEQUENCE [LARGE SCALE GENOMIC DNA]</scope>
    <source>
        <strain evidence="2">KCTC 42211</strain>
    </source>
</reference>